<name>A0A0M2H3L0_MICTR</name>
<dbReference type="PATRIC" id="fig|69370.6.peg.3508"/>
<dbReference type="GO" id="GO:0004175">
    <property type="term" value="F:endopeptidase activity"/>
    <property type="evidence" value="ECO:0007669"/>
    <property type="project" value="UniProtKB-ARBA"/>
</dbReference>
<dbReference type="EMBL" id="JYJA01000039">
    <property type="protein sequence ID" value="KJL40828.1"/>
    <property type="molecule type" value="Genomic_DNA"/>
</dbReference>
<feature type="transmembrane region" description="Helical" evidence="1">
    <location>
        <begin position="36"/>
        <end position="55"/>
    </location>
</feature>
<organism evidence="3 4">
    <name type="scientific">Microbacterium trichothecenolyticum</name>
    <name type="common">Aureobacterium trichothecenolyticum</name>
    <dbReference type="NCBI Taxonomy" id="69370"/>
    <lineage>
        <taxon>Bacteria</taxon>
        <taxon>Bacillati</taxon>
        <taxon>Actinomycetota</taxon>
        <taxon>Actinomycetes</taxon>
        <taxon>Micrococcales</taxon>
        <taxon>Microbacteriaceae</taxon>
        <taxon>Microbacterium</taxon>
    </lineage>
</organism>
<comment type="caution">
    <text evidence="3">The sequence shown here is derived from an EMBL/GenBank/DDBJ whole genome shotgun (WGS) entry which is preliminary data.</text>
</comment>
<evidence type="ECO:0000256" key="1">
    <source>
        <dbReference type="SAM" id="Phobius"/>
    </source>
</evidence>
<keyword evidence="1" id="KW-1133">Transmembrane helix</keyword>
<feature type="transmembrane region" description="Helical" evidence="1">
    <location>
        <begin position="67"/>
        <end position="87"/>
    </location>
</feature>
<keyword evidence="3" id="KW-0645">Protease</keyword>
<feature type="transmembrane region" description="Helical" evidence="1">
    <location>
        <begin position="107"/>
        <end position="136"/>
    </location>
</feature>
<feature type="transmembrane region" description="Helical" evidence="1">
    <location>
        <begin position="173"/>
        <end position="191"/>
    </location>
</feature>
<dbReference type="GO" id="GO:0006508">
    <property type="term" value="P:proteolysis"/>
    <property type="evidence" value="ECO:0007669"/>
    <property type="project" value="UniProtKB-KW"/>
</dbReference>
<feature type="transmembrane region" description="Helical" evidence="1">
    <location>
        <begin position="148"/>
        <end position="167"/>
    </location>
</feature>
<accession>A0A0M2H3L0</accession>
<dbReference type="Proteomes" id="UP000034098">
    <property type="component" value="Unassembled WGS sequence"/>
</dbReference>
<reference evidence="3 4" key="1">
    <citation type="submission" date="2015-02" db="EMBL/GenBank/DDBJ databases">
        <title>Draft genome sequences of ten Microbacterium spp. with emphasis on heavy metal contaminated environments.</title>
        <authorList>
            <person name="Corretto E."/>
        </authorList>
    </citation>
    <scope>NUCLEOTIDE SEQUENCE [LARGE SCALE GENOMIC DNA]</scope>
    <source>
        <strain evidence="3 4">DSM 8608</strain>
    </source>
</reference>
<evidence type="ECO:0000313" key="4">
    <source>
        <dbReference type="Proteomes" id="UP000034098"/>
    </source>
</evidence>
<keyword evidence="3" id="KW-0378">Hydrolase</keyword>
<dbReference type="Pfam" id="PF02517">
    <property type="entry name" value="Rce1-like"/>
    <property type="match status" value="1"/>
</dbReference>
<keyword evidence="1" id="KW-0812">Transmembrane</keyword>
<feature type="transmembrane region" description="Helical" evidence="1">
    <location>
        <begin position="7"/>
        <end position="30"/>
    </location>
</feature>
<feature type="domain" description="CAAX prenyl protease 2/Lysostaphin resistance protein A-like" evidence="2">
    <location>
        <begin position="107"/>
        <end position="208"/>
    </location>
</feature>
<feature type="transmembrane region" description="Helical" evidence="1">
    <location>
        <begin position="198"/>
        <end position="219"/>
    </location>
</feature>
<dbReference type="GO" id="GO:0080120">
    <property type="term" value="P:CAAX-box protein maturation"/>
    <property type="evidence" value="ECO:0007669"/>
    <property type="project" value="UniProtKB-ARBA"/>
</dbReference>
<protein>
    <submittedName>
        <fullName evidence="3">CAAX amino terminal protease self-immunity</fullName>
    </submittedName>
</protein>
<evidence type="ECO:0000313" key="3">
    <source>
        <dbReference type="EMBL" id="KJL40828.1"/>
    </source>
</evidence>
<keyword evidence="4" id="KW-1185">Reference proteome</keyword>
<dbReference type="AlphaFoldDB" id="A0A0M2H3L0"/>
<dbReference type="InterPro" id="IPR003675">
    <property type="entry name" value="Rce1/LyrA-like_dom"/>
</dbReference>
<proteinExistence type="predicted"/>
<evidence type="ECO:0000259" key="2">
    <source>
        <dbReference type="Pfam" id="PF02517"/>
    </source>
</evidence>
<sequence length="220" mass="23075">MRRWRESLLAVAMIGLGLGILVGLAAATWLGAAGSVVSTIALWAGMAVPVVLALSRSRPMGLLRFRAIDLLWGVGLGLMLRLVQGWIEGADRLPAIATLDGRLPDGWWWSELIAPVVIAPLTEEFFFHGVVLVTVYSMFRRSVGRLTAGGAAIVGSAALFVLAHSIVGTLAPGEVVALALVGLVGGLLVMLTGRIWPAVLLHVVYNAVGVMLLIAGTILA</sequence>
<keyword evidence="1" id="KW-0472">Membrane</keyword>
<gene>
    <name evidence="3" type="ORF">RS82_03444</name>
</gene>